<protein>
    <submittedName>
        <fullName evidence="1 2">Uncharacterized protein</fullName>
    </submittedName>
</protein>
<organism evidence="1 3">
    <name type="scientific">Medicago truncatula</name>
    <name type="common">Barrel medic</name>
    <name type="synonym">Medicago tribuloides</name>
    <dbReference type="NCBI Taxonomy" id="3880"/>
    <lineage>
        <taxon>Eukaryota</taxon>
        <taxon>Viridiplantae</taxon>
        <taxon>Streptophyta</taxon>
        <taxon>Embryophyta</taxon>
        <taxon>Tracheophyta</taxon>
        <taxon>Spermatophyta</taxon>
        <taxon>Magnoliopsida</taxon>
        <taxon>eudicotyledons</taxon>
        <taxon>Gunneridae</taxon>
        <taxon>Pentapetalae</taxon>
        <taxon>rosids</taxon>
        <taxon>fabids</taxon>
        <taxon>Fabales</taxon>
        <taxon>Fabaceae</taxon>
        <taxon>Papilionoideae</taxon>
        <taxon>50 kb inversion clade</taxon>
        <taxon>NPAAA clade</taxon>
        <taxon>Hologalegina</taxon>
        <taxon>IRL clade</taxon>
        <taxon>Trifolieae</taxon>
        <taxon>Medicago</taxon>
    </lineage>
</organism>
<reference evidence="1 3" key="2">
    <citation type="journal article" date="2014" name="BMC Genomics">
        <title>An improved genome release (version Mt4.0) for the model legume Medicago truncatula.</title>
        <authorList>
            <person name="Tang H."/>
            <person name="Krishnakumar V."/>
            <person name="Bidwell S."/>
            <person name="Rosen B."/>
            <person name="Chan A."/>
            <person name="Zhou S."/>
            <person name="Gentzbittel L."/>
            <person name="Childs K.L."/>
            <person name="Yandell M."/>
            <person name="Gundlach H."/>
            <person name="Mayer K.F."/>
            <person name="Schwartz D.C."/>
            <person name="Town C.D."/>
        </authorList>
    </citation>
    <scope>GENOME REANNOTATION</scope>
    <source>
        <strain evidence="1">A17</strain>
        <strain evidence="2 3">cv. Jemalong A17</strain>
    </source>
</reference>
<proteinExistence type="predicted"/>
<evidence type="ECO:0000313" key="3">
    <source>
        <dbReference type="Proteomes" id="UP000002051"/>
    </source>
</evidence>
<keyword evidence="3" id="KW-1185">Reference proteome</keyword>
<dbReference type="EMBL" id="CM001218">
    <property type="protein sequence ID" value="KEH36587.1"/>
    <property type="molecule type" value="Genomic_DNA"/>
</dbReference>
<evidence type="ECO:0000313" key="2">
    <source>
        <dbReference type="EnsemblPlants" id="KEH36587"/>
    </source>
</evidence>
<accession>A0A072V409</accession>
<name>A0A072V409_MEDTR</name>
<dbReference type="AlphaFoldDB" id="A0A072V409"/>
<dbReference type="HOGENOM" id="CLU_2227093_0_0_1"/>
<dbReference type="EnsemblPlants" id="KEH36587">
    <property type="protein sequence ID" value="KEH36587"/>
    <property type="gene ID" value="MTR_2g016010"/>
</dbReference>
<evidence type="ECO:0000313" key="1">
    <source>
        <dbReference type="EMBL" id="KEH36587.1"/>
    </source>
</evidence>
<reference evidence="2" key="3">
    <citation type="submission" date="2015-04" db="UniProtKB">
        <authorList>
            <consortium name="EnsemblPlants"/>
        </authorList>
    </citation>
    <scope>IDENTIFICATION</scope>
    <source>
        <strain evidence="2">cv. Jemalong A17</strain>
    </source>
</reference>
<sequence length="106" mass="12210">MSLSRRDGNRSGRPTGVYGLAYNRADQVAHSFSNSFVWFSLHLKIAVLQARIIDQQLPHQHDFTDLYVAVLRVTYREGLKILITDEDGEDTEMTFNVVYEKIFCNV</sequence>
<gene>
    <name evidence="1" type="ordered locus">MTR_2g016010</name>
</gene>
<reference evidence="1 3" key="1">
    <citation type="journal article" date="2011" name="Nature">
        <title>The Medicago genome provides insight into the evolution of rhizobial symbioses.</title>
        <authorList>
            <person name="Young N.D."/>
            <person name="Debelle F."/>
            <person name="Oldroyd G.E."/>
            <person name="Geurts R."/>
            <person name="Cannon S.B."/>
            <person name="Udvardi M.K."/>
            <person name="Benedito V.A."/>
            <person name="Mayer K.F."/>
            <person name="Gouzy J."/>
            <person name="Schoof H."/>
            <person name="Van de Peer Y."/>
            <person name="Proost S."/>
            <person name="Cook D.R."/>
            <person name="Meyers B.C."/>
            <person name="Spannagl M."/>
            <person name="Cheung F."/>
            <person name="De Mita S."/>
            <person name="Krishnakumar V."/>
            <person name="Gundlach H."/>
            <person name="Zhou S."/>
            <person name="Mudge J."/>
            <person name="Bharti A.K."/>
            <person name="Murray J.D."/>
            <person name="Naoumkina M.A."/>
            <person name="Rosen B."/>
            <person name="Silverstein K.A."/>
            <person name="Tang H."/>
            <person name="Rombauts S."/>
            <person name="Zhao P.X."/>
            <person name="Zhou P."/>
            <person name="Barbe V."/>
            <person name="Bardou P."/>
            <person name="Bechner M."/>
            <person name="Bellec A."/>
            <person name="Berger A."/>
            <person name="Berges H."/>
            <person name="Bidwell S."/>
            <person name="Bisseling T."/>
            <person name="Choisne N."/>
            <person name="Couloux A."/>
            <person name="Denny R."/>
            <person name="Deshpande S."/>
            <person name="Dai X."/>
            <person name="Doyle J.J."/>
            <person name="Dudez A.M."/>
            <person name="Farmer A.D."/>
            <person name="Fouteau S."/>
            <person name="Franken C."/>
            <person name="Gibelin C."/>
            <person name="Gish J."/>
            <person name="Goldstein S."/>
            <person name="Gonzalez A.J."/>
            <person name="Green P.J."/>
            <person name="Hallab A."/>
            <person name="Hartog M."/>
            <person name="Hua A."/>
            <person name="Humphray S.J."/>
            <person name="Jeong D.H."/>
            <person name="Jing Y."/>
            <person name="Jocker A."/>
            <person name="Kenton S.M."/>
            <person name="Kim D.J."/>
            <person name="Klee K."/>
            <person name="Lai H."/>
            <person name="Lang C."/>
            <person name="Lin S."/>
            <person name="Macmil S.L."/>
            <person name="Magdelenat G."/>
            <person name="Matthews L."/>
            <person name="McCorrison J."/>
            <person name="Monaghan E.L."/>
            <person name="Mun J.H."/>
            <person name="Najar F.Z."/>
            <person name="Nicholson C."/>
            <person name="Noirot C."/>
            <person name="O'Bleness M."/>
            <person name="Paule C.R."/>
            <person name="Poulain J."/>
            <person name="Prion F."/>
            <person name="Qin B."/>
            <person name="Qu C."/>
            <person name="Retzel E.F."/>
            <person name="Riddle C."/>
            <person name="Sallet E."/>
            <person name="Samain S."/>
            <person name="Samson N."/>
            <person name="Sanders I."/>
            <person name="Saurat O."/>
            <person name="Scarpelli C."/>
            <person name="Schiex T."/>
            <person name="Segurens B."/>
            <person name="Severin A.J."/>
            <person name="Sherrier D.J."/>
            <person name="Shi R."/>
            <person name="Sims S."/>
            <person name="Singer S.R."/>
            <person name="Sinharoy S."/>
            <person name="Sterck L."/>
            <person name="Viollet A."/>
            <person name="Wang B.B."/>
            <person name="Wang K."/>
            <person name="Wang M."/>
            <person name="Wang X."/>
            <person name="Warfsmann J."/>
            <person name="Weissenbach J."/>
            <person name="White D.D."/>
            <person name="White J.D."/>
            <person name="Wiley G.B."/>
            <person name="Wincker P."/>
            <person name="Xing Y."/>
            <person name="Yang L."/>
            <person name="Yao Z."/>
            <person name="Ying F."/>
            <person name="Zhai J."/>
            <person name="Zhou L."/>
            <person name="Zuber A."/>
            <person name="Denarie J."/>
            <person name="Dixon R.A."/>
            <person name="May G.D."/>
            <person name="Schwartz D.C."/>
            <person name="Rogers J."/>
            <person name="Quetier F."/>
            <person name="Town C.D."/>
            <person name="Roe B.A."/>
        </authorList>
    </citation>
    <scope>NUCLEOTIDE SEQUENCE [LARGE SCALE GENOMIC DNA]</scope>
    <source>
        <strain evidence="1">A17</strain>
        <strain evidence="2 3">cv. Jemalong A17</strain>
    </source>
</reference>
<dbReference type="Proteomes" id="UP000002051">
    <property type="component" value="Chromosome 2"/>
</dbReference>